<feature type="compositionally biased region" description="Basic and acidic residues" evidence="1">
    <location>
        <begin position="191"/>
        <end position="204"/>
    </location>
</feature>
<feature type="compositionally biased region" description="Polar residues" evidence="1">
    <location>
        <begin position="210"/>
        <end position="221"/>
    </location>
</feature>
<accession>A0A365MTM3</accession>
<sequence>MASMSWASLLRASIISFCEELGHIKDPDAVFEEELAALENRSRRRLENLVQNPTFRCVPSLQEQLLADNRQLIELELAHAGSRAQRIELYDEAMEELAGRMLRIQLDILGPETIKKLVPELPAAMNLDGGGSRRLKDKQPPASDCQPHNAMAGDAHVQASHYVKRWNDQSFKTIEPEANTPVTWCTLRKRGRDDPPGKSNREQIYRAPTTRASPSQKSPSPLATEVQVLHVQNTFEKDSIYKRGSSLCNKAMGMGIDGHTTCILVFKNPVNDEWVSAGHIPEGQTIPSLDTIVAEHMEHCQEVSADSPSLKVENSSPNISAGKRRDYVDIILHDGIGCAK</sequence>
<comment type="caution">
    <text evidence="2">The sequence shown here is derived from an EMBL/GenBank/DDBJ whole genome shotgun (WGS) entry which is preliminary data.</text>
</comment>
<protein>
    <submittedName>
        <fullName evidence="2">Uncharacterized protein</fullName>
    </submittedName>
</protein>
<evidence type="ECO:0000313" key="2">
    <source>
        <dbReference type="EMBL" id="RBA11772.1"/>
    </source>
</evidence>
<feature type="region of interest" description="Disordered" evidence="1">
    <location>
        <begin position="128"/>
        <end position="147"/>
    </location>
</feature>
<evidence type="ECO:0000313" key="3">
    <source>
        <dbReference type="Proteomes" id="UP000251714"/>
    </source>
</evidence>
<name>A0A365MTM3_GIBIN</name>
<reference evidence="2 3" key="1">
    <citation type="submission" date="2017-12" db="EMBL/GenBank/DDBJ databases">
        <title>Genome sequence of the mycotoxigenic crop pathogen Fusarium proliferatum, strain ITEM 2341 from Date Palm.</title>
        <authorList>
            <person name="Almiman B.F."/>
            <person name="Shittu T.A."/>
            <person name="Muthumeenakshi S."/>
            <person name="Baroncelli R."/>
            <person name="Sreenivasaprasada S."/>
        </authorList>
    </citation>
    <scope>NUCLEOTIDE SEQUENCE [LARGE SCALE GENOMIC DNA]</scope>
    <source>
        <strain evidence="2 3">ITEM 2341</strain>
    </source>
</reference>
<dbReference type="EMBL" id="PKMI01000047">
    <property type="protein sequence ID" value="RBA11772.1"/>
    <property type="molecule type" value="Genomic_DNA"/>
</dbReference>
<dbReference type="AlphaFoldDB" id="A0A365MTM3"/>
<feature type="region of interest" description="Disordered" evidence="1">
    <location>
        <begin position="185"/>
        <end position="221"/>
    </location>
</feature>
<dbReference type="Proteomes" id="UP000251714">
    <property type="component" value="Unassembled WGS sequence"/>
</dbReference>
<organism evidence="2 3">
    <name type="scientific">Gibberella intermedia</name>
    <name type="common">Bulb rot disease fungus</name>
    <name type="synonym">Fusarium proliferatum</name>
    <dbReference type="NCBI Taxonomy" id="948311"/>
    <lineage>
        <taxon>Eukaryota</taxon>
        <taxon>Fungi</taxon>
        <taxon>Dikarya</taxon>
        <taxon>Ascomycota</taxon>
        <taxon>Pezizomycotina</taxon>
        <taxon>Sordariomycetes</taxon>
        <taxon>Hypocreomycetidae</taxon>
        <taxon>Hypocreales</taxon>
        <taxon>Nectriaceae</taxon>
        <taxon>Fusarium</taxon>
        <taxon>Fusarium fujikuroi species complex</taxon>
    </lineage>
</organism>
<proteinExistence type="predicted"/>
<gene>
    <name evidence="2" type="ORF">FPRO05_14254</name>
</gene>
<evidence type="ECO:0000256" key="1">
    <source>
        <dbReference type="SAM" id="MobiDB-lite"/>
    </source>
</evidence>